<name>A0A0P4WE39_SCYOL</name>
<sequence length="926" mass="99643">MASEGNDAAVTSAQNNTTKPWCSLPEGDDLFSHAHLTLLKGDAHPRESERAGRNDDEERGVKERKRKRQKERIRHIRRTQGNLNVSVQSSDPLLMSSDPLAATQEGLPPLPSTGPPAGGTKLPARLLPGVPPLLPLSLAPTKPPPASPSPPPRPHTHSPTQTPPLTRSSPPSPTPFKHSPSPTRQPSPPASRLTTPSASPPSSPPCLTPIMEDTEEEARKRKKKVCGVCGDVARSLHFGGRACDSCKAFFRRAVTGGTFLGFTCVRRSQGGDHDGGDDGDDLCVVTVRNRKECQACRFSRCLSAGMEVSLVSREDEGPRGLPHTLGLYRRLSRHSHAQAKTLHGAPYLPGCWRAPYGSAMPVLTPRLKEEPRYSPTGGEAAQQVESLRLAAAPPPPALAYTQLLRLDPAHRHVHSPAETSHALTHDPSLDAAPRPGHELPTRHAHERASPRGHAPAPRQRHPPPHPRLPPATTHVAFRQDPPQGHPPSAHFPTLTTLPSSSGTANLPRWLGTAATPWRPDLPGGDGVGGDGGGRGGRSAQKGTTAPLQAGLSAQDLAEIKQLQESYVGEQEAEGTSLEQCVPRSELGQLYMCFIERRAKFLVSTPLYATVAAADRPRLLHVAVAMSTYFTGAHHIDTSDYSWPQRRGAGPAGREVAVLAASSIRQLLSHQQFLHVMKFYTTYSEALADLTTAVLVQVMSLFYPEEGLQAPRPVEEGRLHYLALLSRYLVASHGPREGARRLATLLTSQQEARQLVDLLRQVDLTPREPGADLATSRAMMQDRIHLVCQAARVGRARRGTRGSSEGSRPSTPLSRSSSSPEAGGGTVEQVGSILSRLAQCEDPHTLAEARRILPAPLLQRFLHLLLSPAPRTPSQCTPPSPSPSPPSPQCRKLGITRHAGEPPPPAAEPRPLHHLSAAPHAPELAAE</sequence>
<feature type="compositionally biased region" description="Low complexity" evidence="9">
    <location>
        <begin position="157"/>
        <end position="169"/>
    </location>
</feature>
<feature type="region of interest" description="Disordered" evidence="9">
    <location>
        <begin position="412"/>
        <end position="501"/>
    </location>
</feature>
<feature type="compositionally biased region" description="Basic residues" evidence="9">
    <location>
        <begin position="62"/>
        <end position="78"/>
    </location>
</feature>
<feature type="compositionally biased region" description="Pro residues" evidence="9">
    <location>
        <begin position="198"/>
        <end position="207"/>
    </location>
</feature>
<organism evidence="11">
    <name type="scientific">Scylla olivacea</name>
    <name type="common">Orange mud crab</name>
    <name type="synonym">Cancer olivacea</name>
    <dbReference type="NCBI Taxonomy" id="85551"/>
    <lineage>
        <taxon>Eukaryota</taxon>
        <taxon>Metazoa</taxon>
        <taxon>Ecdysozoa</taxon>
        <taxon>Arthropoda</taxon>
        <taxon>Crustacea</taxon>
        <taxon>Multicrustacea</taxon>
        <taxon>Malacostraca</taxon>
        <taxon>Eumalacostraca</taxon>
        <taxon>Eucarida</taxon>
        <taxon>Decapoda</taxon>
        <taxon>Pleocyemata</taxon>
        <taxon>Brachyura</taxon>
        <taxon>Eubrachyura</taxon>
        <taxon>Portunoidea</taxon>
        <taxon>Portunidae</taxon>
        <taxon>Portuninae</taxon>
        <taxon>Scylla</taxon>
    </lineage>
</organism>
<feature type="compositionally biased region" description="Low complexity" evidence="9">
    <location>
        <begin position="89"/>
        <end position="100"/>
    </location>
</feature>
<dbReference type="GO" id="GO:0030154">
    <property type="term" value="P:cell differentiation"/>
    <property type="evidence" value="ECO:0007669"/>
    <property type="project" value="TreeGrafter"/>
</dbReference>
<keyword evidence="3" id="KW-0862">Zinc</keyword>
<evidence type="ECO:0000256" key="6">
    <source>
        <dbReference type="ARBA" id="ARBA00023163"/>
    </source>
</evidence>
<evidence type="ECO:0000256" key="3">
    <source>
        <dbReference type="ARBA" id="ARBA00022833"/>
    </source>
</evidence>
<feature type="domain" description="Nuclear receptor" evidence="10">
    <location>
        <begin position="223"/>
        <end position="313"/>
    </location>
</feature>
<dbReference type="SMART" id="SM00399">
    <property type="entry name" value="ZnF_C4"/>
    <property type="match status" value="1"/>
</dbReference>
<dbReference type="PRINTS" id="PR00047">
    <property type="entry name" value="STROIDFINGER"/>
</dbReference>
<proteinExistence type="predicted"/>
<feature type="compositionally biased region" description="Polar residues" evidence="9">
    <location>
        <begin position="9"/>
        <end position="20"/>
    </location>
</feature>
<dbReference type="EMBL" id="GDRN01077824">
    <property type="protein sequence ID" value="JAI62689.1"/>
    <property type="molecule type" value="Transcribed_RNA"/>
</dbReference>
<dbReference type="InterPro" id="IPR035500">
    <property type="entry name" value="NHR-like_dom_sf"/>
</dbReference>
<feature type="compositionally biased region" description="Basic and acidic residues" evidence="9">
    <location>
        <begin position="41"/>
        <end position="61"/>
    </location>
</feature>
<evidence type="ECO:0000259" key="10">
    <source>
        <dbReference type="PROSITE" id="PS51030"/>
    </source>
</evidence>
<dbReference type="Gene3D" id="1.10.565.10">
    <property type="entry name" value="Retinoid X Receptor"/>
    <property type="match status" value="1"/>
</dbReference>
<reference evidence="11" key="1">
    <citation type="submission" date="2015-09" db="EMBL/GenBank/DDBJ databases">
        <title>Scylla olivacea transcriptome.</title>
        <authorList>
            <person name="Ikhwanuddin M."/>
        </authorList>
    </citation>
    <scope>NUCLEOTIDE SEQUENCE</scope>
</reference>
<keyword evidence="2" id="KW-0863">Zinc-finger</keyword>
<protein>
    <recommendedName>
        <fullName evidence="10">Nuclear receptor domain-containing protein</fullName>
    </recommendedName>
</protein>
<keyword evidence="6" id="KW-0804">Transcription</keyword>
<evidence type="ECO:0000256" key="7">
    <source>
        <dbReference type="ARBA" id="ARBA00023170"/>
    </source>
</evidence>
<feature type="compositionally biased region" description="Low complexity" evidence="9">
    <location>
        <begin position="800"/>
        <end position="819"/>
    </location>
</feature>
<dbReference type="InterPro" id="IPR050234">
    <property type="entry name" value="Nuclear_hormone_rcpt_NR1"/>
</dbReference>
<dbReference type="PANTHER" id="PTHR24082:SF482">
    <property type="entry name" value="NUCLEAR RECEPTOR"/>
    <property type="match status" value="1"/>
</dbReference>
<dbReference type="GO" id="GO:0004879">
    <property type="term" value="F:nuclear receptor activity"/>
    <property type="evidence" value="ECO:0007669"/>
    <property type="project" value="TreeGrafter"/>
</dbReference>
<feature type="compositionally biased region" description="Low complexity" evidence="9">
    <location>
        <begin position="492"/>
        <end position="501"/>
    </location>
</feature>
<keyword evidence="7" id="KW-0675">Receptor</keyword>
<dbReference type="GO" id="GO:0045944">
    <property type="term" value="P:positive regulation of transcription by RNA polymerase II"/>
    <property type="evidence" value="ECO:0007669"/>
    <property type="project" value="TreeGrafter"/>
</dbReference>
<feature type="compositionally biased region" description="Pro residues" evidence="9">
    <location>
        <begin position="875"/>
        <end position="887"/>
    </location>
</feature>
<dbReference type="Pfam" id="PF00105">
    <property type="entry name" value="zf-C4"/>
    <property type="match status" value="1"/>
</dbReference>
<feature type="compositionally biased region" description="Polar residues" evidence="9">
    <location>
        <begin position="79"/>
        <end position="88"/>
    </location>
</feature>
<keyword evidence="4" id="KW-0805">Transcription regulation</keyword>
<evidence type="ECO:0000313" key="11">
    <source>
        <dbReference type="EMBL" id="JAI62689.1"/>
    </source>
</evidence>
<evidence type="ECO:0000256" key="1">
    <source>
        <dbReference type="ARBA" id="ARBA00022723"/>
    </source>
</evidence>
<keyword evidence="5" id="KW-0238">DNA-binding</keyword>
<dbReference type="PROSITE" id="PS00031">
    <property type="entry name" value="NUCLEAR_REC_DBD_1"/>
    <property type="match status" value="1"/>
</dbReference>
<dbReference type="GO" id="GO:0000978">
    <property type="term" value="F:RNA polymerase II cis-regulatory region sequence-specific DNA binding"/>
    <property type="evidence" value="ECO:0007669"/>
    <property type="project" value="TreeGrafter"/>
</dbReference>
<dbReference type="Gene3D" id="3.30.50.10">
    <property type="entry name" value="Erythroid Transcription Factor GATA-1, subunit A"/>
    <property type="match status" value="1"/>
</dbReference>
<evidence type="ECO:0000256" key="4">
    <source>
        <dbReference type="ARBA" id="ARBA00023015"/>
    </source>
</evidence>
<dbReference type="InterPro" id="IPR001628">
    <property type="entry name" value="Znf_hrmn_rcpt"/>
</dbReference>
<evidence type="ECO:0000256" key="9">
    <source>
        <dbReference type="SAM" id="MobiDB-lite"/>
    </source>
</evidence>
<dbReference type="AlphaFoldDB" id="A0A0P4WE39"/>
<dbReference type="GO" id="GO:0000122">
    <property type="term" value="P:negative regulation of transcription by RNA polymerase II"/>
    <property type="evidence" value="ECO:0007669"/>
    <property type="project" value="TreeGrafter"/>
</dbReference>
<dbReference type="GO" id="GO:0008270">
    <property type="term" value="F:zinc ion binding"/>
    <property type="evidence" value="ECO:0007669"/>
    <property type="project" value="UniProtKB-KW"/>
</dbReference>
<feature type="compositionally biased region" description="Gly residues" evidence="9">
    <location>
        <begin position="523"/>
        <end position="536"/>
    </location>
</feature>
<feature type="region of interest" description="Disordered" evidence="9">
    <location>
        <begin position="40"/>
        <end position="209"/>
    </location>
</feature>
<feature type="region of interest" description="Disordered" evidence="9">
    <location>
        <begin position="513"/>
        <end position="543"/>
    </location>
</feature>
<evidence type="ECO:0000256" key="8">
    <source>
        <dbReference type="ARBA" id="ARBA00023242"/>
    </source>
</evidence>
<evidence type="ECO:0000256" key="5">
    <source>
        <dbReference type="ARBA" id="ARBA00023125"/>
    </source>
</evidence>
<feature type="region of interest" description="Disordered" evidence="9">
    <location>
        <begin position="868"/>
        <end position="926"/>
    </location>
</feature>
<keyword evidence="8" id="KW-0539">Nucleus</keyword>
<evidence type="ECO:0000256" key="2">
    <source>
        <dbReference type="ARBA" id="ARBA00022771"/>
    </source>
</evidence>
<dbReference type="PANTHER" id="PTHR24082">
    <property type="entry name" value="NUCLEAR HORMONE RECEPTOR"/>
    <property type="match status" value="1"/>
</dbReference>
<dbReference type="InterPro" id="IPR013088">
    <property type="entry name" value="Znf_NHR/GATA"/>
</dbReference>
<feature type="region of interest" description="Disordered" evidence="9">
    <location>
        <begin position="1"/>
        <end position="27"/>
    </location>
</feature>
<dbReference type="EMBL" id="GDRN01077825">
    <property type="protein sequence ID" value="JAI62688.1"/>
    <property type="molecule type" value="Transcribed_RNA"/>
</dbReference>
<feature type="compositionally biased region" description="Pro residues" evidence="9">
    <location>
        <begin position="141"/>
        <end position="153"/>
    </location>
</feature>
<feature type="region of interest" description="Disordered" evidence="9">
    <location>
        <begin position="793"/>
        <end position="825"/>
    </location>
</feature>
<keyword evidence="1" id="KW-0479">Metal-binding</keyword>
<dbReference type="PROSITE" id="PS51030">
    <property type="entry name" value="NUCLEAR_REC_DBD_2"/>
    <property type="match status" value="1"/>
</dbReference>
<dbReference type="SUPFAM" id="SSF57716">
    <property type="entry name" value="Glucocorticoid receptor-like (DNA-binding domain)"/>
    <property type="match status" value="1"/>
</dbReference>
<accession>A0A0P4WE39</accession>
<feature type="compositionally biased region" description="Basic and acidic residues" evidence="9">
    <location>
        <begin position="435"/>
        <end position="449"/>
    </location>
</feature>